<comment type="subcellular location">
    <subcellularLocation>
        <location evidence="1">Membrane</location>
        <topology evidence="1">Multi-pass membrane protein</topology>
    </subcellularLocation>
</comment>
<feature type="transmembrane region" description="Helical" evidence="5">
    <location>
        <begin position="144"/>
        <end position="167"/>
    </location>
</feature>
<evidence type="ECO:0000313" key="6">
    <source>
        <dbReference type="EMBL" id="JAS04004.1"/>
    </source>
</evidence>
<keyword evidence="4 5" id="KW-0472">Membrane</keyword>
<evidence type="ECO:0000256" key="1">
    <source>
        <dbReference type="ARBA" id="ARBA00004141"/>
    </source>
</evidence>
<evidence type="ECO:0000256" key="3">
    <source>
        <dbReference type="ARBA" id="ARBA00022989"/>
    </source>
</evidence>
<dbReference type="EMBL" id="GELH01000267">
    <property type="protein sequence ID" value="JAS04005.1"/>
    <property type="molecule type" value="Transcribed_RNA"/>
</dbReference>
<dbReference type="InterPro" id="IPR050579">
    <property type="entry name" value="PMP-22/EMP/MP20-like"/>
</dbReference>
<evidence type="ECO:0000256" key="5">
    <source>
        <dbReference type="SAM" id="Phobius"/>
    </source>
</evidence>
<proteinExistence type="predicted"/>
<sequence>MGFSESPLLSKVALFVLPVGCLFVIIGTATTSWNSASGVSQSATSGLWKICVDSNCVSFGEEIPDYIKPTRAFTILSILIAVGGTAIIVVAILKNEYKPLQILAIVLPAVSAVCAFIAVGVYGVKFESQIPNSAKDSIKLSWSFALTAVGGCIEAAAAVVFAIGFFVSS</sequence>
<dbReference type="PANTHER" id="PTHR10671">
    <property type="entry name" value="EPITHELIAL MEMBRANE PROTEIN-RELATED"/>
    <property type="match status" value="1"/>
</dbReference>
<organism evidence="6">
    <name type="scientific">Pinctada fucata</name>
    <name type="common">Akoya pearl oyster</name>
    <name type="synonym">Pinctada imbricata fucata</name>
    <dbReference type="NCBI Taxonomy" id="50426"/>
    <lineage>
        <taxon>Eukaryota</taxon>
        <taxon>Metazoa</taxon>
        <taxon>Spiralia</taxon>
        <taxon>Lophotrochozoa</taxon>
        <taxon>Mollusca</taxon>
        <taxon>Bivalvia</taxon>
        <taxon>Autobranchia</taxon>
        <taxon>Pteriomorphia</taxon>
        <taxon>Pterioida</taxon>
        <taxon>Pterioidea</taxon>
        <taxon>Pteriidae</taxon>
        <taxon>Pinctada</taxon>
    </lineage>
</organism>
<feature type="transmembrane region" description="Helical" evidence="5">
    <location>
        <begin position="12"/>
        <end position="33"/>
    </location>
</feature>
<dbReference type="GO" id="GO:0005886">
    <property type="term" value="C:plasma membrane"/>
    <property type="evidence" value="ECO:0007669"/>
    <property type="project" value="TreeGrafter"/>
</dbReference>
<protein>
    <submittedName>
        <fullName evidence="6">Uncharacterized protein</fullName>
    </submittedName>
</protein>
<dbReference type="EMBL" id="GELH01000268">
    <property type="protein sequence ID" value="JAS04004.1"/>
    <property type="molecule type" value="Transcribed_RNA"/>
</dbReference>
<reference evidence="6" key="1">
    <citation type="submission" date="2016-03" db="EMBL/GenBank/DDBJ databases">
        <authorList>
            <person name="Ploux O."/>
        </authorList>
    </citation>
    <scope>NUCLEOTIDE SEQUENCE</scope>
    <source>
        <tissue evidence="6">Mantle</tissue>
    </source>
</reference>
<dbReference type="Gene3D" id="1.20.140.150">
    <property type="match status" value="1"/>
</dbReference>
<accession>A0A194AKX0</accession>
<name>A0A194AKX0_PINFU</name>
<dbReference type="PANTHER" id="PTHR10671:SF34">
    <property type="entry name" value="PROTEIN NKG7"/>
    <property type="match status" value="1"/>
</dbReference>
<evidence type="ECO:0000256" key="4">
    <source>
        <dbReference type="ARBA" id="ARBA00023136"/>
    </source>
</evidence>
<dbReference type="AlphaFoldDB" id="A0A194AKX0"/>
<keyword evidence="3 5" id="KW-1133">Transmembrane helix</keyword>
<keyword evidence="2 5" id="KW-0812">Transmembrane</keyword>
<feature type="transmembrane region" description="Helical" evidence="5">
    <location>
        <begin position="100"/>
        <end position="124"/>
    </location>
</feature>
<evidence type="ECO:0000256" key="2">
    <source>
        <dbReference type="ARBA" id="ARBA00022692"/>
    </source>
</evidence>
<dbReference type="InterPro" id="IPR004031">
    <property type="entry name" value="PMP22/EMP/MP20/Claudin"/>
</dbReference>
<feature type="transmembrane region" description="Helical" evidence="5">
    <location>
        <begin position="72"/>
        <end position="93"/>
    </location>
</feature>
<dbReference type="Pfam" id="PF00822">
    <property type="entry name" value="PMP22_Claudin"/>
    <property type="match status" value="1"/>
</dbReference>